<keyword evidence="2" id="KW-0413">Isomerase</keyword>
<dbReference type="AlphaFoldDB" id="A0ABD5ZCU4"/>
<proteinExistence type="predicted"/>
<dbReference type="SUPFAM" id="SSF51658">
    <property type="entry name" value="Xylose isomerase-like"/>
    <property type="match status" value="1"/>
</dbReference>
<evidence type="ECO:0000313" key="3">
    <source>
        <dbReference type="Proteomes" id="UP001596481"/>
    </source>
</evidence>
<dbReference type="PANTHER" id="PTHR12110">
    <property type="entry name" value="HYDROXYPYRUVATE ISOMERASE"/>
    <property type="match status" value="1"/>
</dbReference>
<reference evidence="2 3" key="1">
    <citation type="journal article" date="2019" name="Int. J. Syst. Evol. Microbiol.">
        <title>The Global Catalogue of Microorganisms (GCM) 10K type strain sequencing project: providing services to taxonomists for standard genome sequencing and annotation.</title>
        <authorList>
            <consortium name="The Broad Institute Genomics Platform"/>
            <consortium name="The Broad Institute Genome Sequencing Center for Infectious Disease"/>
            <person name="Wu L."/>
            <person name="Ma J."/>
        </authorList>
    </citation>
    <scope>NUCLEOTIDE SEQUENCE [LARGE SCALE GENOMIC DNA]</scope>
    <source>
        <strain evidence="2 3">DSM 29988</strain>
    </source>
</reference>
<evidence type="ECO:0000313" key="2">
    <source>
        <dbReference type="EMBL" id="MFC7203046.1"/>
    </source>
</evidence>
<dbReference type="PANTHER" id="PTHR12110:SF21">
    <property type="entry name" value="XYLOSE ISOMERASE-LIKE TIM BARREL DOMAIN-CONTAINING PROTEIN"/>
    <property type="match status" value="1"/>
</dbReference>
<sequence length="274" mass="30522">MKLSTDGETPLESVKLGFTLGLGMPFEETVHWAASEGFEFVELLLDGQYARQQIRGRRESMRTTLDEAGLDFVVHLPFSIDPGSPFAPVREGVVTELVAGMEFAADVGAEKVVFHPSSDAWELGWSTDQTLEFVHESLDRLVPAARDRNLVPCLENIVSSYYDVTTFPELLERYPDASMTFDTSHAHLAGMAEAEMAEFFTDYRHRIDHLHLVDTRGGRDEHLPVGMGNLDFEPLFSAIADAGWEDTATLEVGTEDYETIALGKRHVERLASNV</sequence>
<dbReference type="Proteomes" id="UP001596481">
    <property type="component" value="Unassembled WGS sequence"/>
</dbReference>
<feature type="domain" description="Xylose isomerase-like TIM barrel" evidence="1">
    <location>
        <begin position="31"/>
        <end position="255"/>
    </location>
</feature>
<keyword evidence="3" id="KW-1185">Reference proteome</keyword>
<dbReference type="EMBL" id="JBHTAA010000002">
    <property type="protein sequence ID" value="MFC7203046.1"/>
    <property type="molecule type" value="Genomic_DNA"/>
</dbReference>
<dbReference type="InterPro" id="IPR036237">
    <property type="entry name" value="Xyl_isomerase-like_sf"/>
</dbReference>
<dbReference type="InterPro" id="IPR050312">
    <property type="entry name" value="IolE/XylAMocC-like"/>
</dbReference>
<dbReference type="SMART" id="SM00518">
    <property type="entry name" value="AP2Ec"/>
    <property type="match status" value="1"/>
</dbReference>
<dbReference type="GO" id="GO:0016853">
    <property type="term" value="F:isomerase activity"/>
    <property type="evidence" value="ECO:0007669"/>
    <property type="project" value="UniProtKB-KW"/>
</dbReference>
<dbReference type="InterPro" id="IPR001719">
    <property type="entry name" value="AP_endonuc_2"/>
</dbReference>
<dbReference type="Pfam" id="PF01261">
    <property type="entry name" value="AP_endonuc_2"/>
    <property type="match status" value="1"/>
</dbReference>
<dbReference type="Gene3D" id="3.20.20.150">
    <property type="entry name" value="Divalent-metal-dependent TIM barrel enzymes"/>
    <property type="match status" value="1"/>
</dbReference>
<dbReference type="InterPro" id="IPR013022">
    <property type="entry name" value="Xyl_isomerase-like_TIM-brl"/>
</dbReference>
<evidence type="ECO:0000259" key="1">
    <source>
        <dbReference type="Pfam" id="PF01261"/>
    </source>
</evidence>
<comment type="caution">
    <text evidence="2">The sequence shown here is derived from an EMBL/GenBank/DDBJ whole genome shotgun (WGS) entry which is preliminary data.</text>
</comment>
<dbReference type="RefSeq" id="WP_390222361.1">
    <property type="nucleotide sequence ID" value="NZ_JBHTAA010000002.1"/>
</dbReference>
<name>A0ABD5ZCU4_9EURY</name>
<accession>A0ABD5ZCU4</accession>
<organism evidence="2 3">
    <name type="scientific">Haloferax namakaokahaiae</name>
    <dbReference type="NCBI Taxonomy" id="1748331"/>
    <lineage>
        <taxon>Archaea</taxon>
        <taxon>Methanobacteriati</taxon>
        <taxon>Methanobacteriota</taxon>
        <taxon>Stenosarchaea group</taxon>
        <taxon>Halobacteria</taxon>
        <taxon>Halobacteriales</taxon>
        <taxon>Haloferacaceae</taxon>
        <taxon>Haloferax</taxon>
    </lineage>
</organism>
<protein>
    <submittedName>
        <fullName evidence="2">Sugar phosphate isomerase/epimerase family protein</fullName>
    </submittedName>
</protein>
<gene>
    <name evidence="2" type="ORF">ACFQJC_05945</name>
</gene>